<dbReference type="Proteomes" id="UP001055057">
    <property type="component" value="Unassembled WGS sequence"/>
</dbReference>
<evidence type="ECO:0000259" key="13">
    <source>
        <dbReference type="Pfam" id="PF00725"/>
    </source>
</evidence>
<dbReference type="InterPro" id="IPR036291">
    <property type="entry name" value="NAD(P)-bd_dom_sf"/>
</dbReference>
<dbReference type="Pfam" id="PF00725">
    <property type="entry name" value="3HCDH"/>
    <property type="match status" value="2"/>
</dbReference>
<evidence type="ECO:0000256" key="12">
    <source>
        <dbReference type="ARBA" id="ARBA00049556"/>
    </source>
</evidence>
<keyword evidence="5" id="KW-0560">Oxidoreductase</keyword>
<keyword evidence="11" id="KW-0511">Multifunctional enzyme</keyword>
<organism evidence="15 16">
    <name type="scientific">Methylobacterium trifolii</name>
    <dbReference type="NCBI Taxonomy" id="1003092"/>
    <lineage>
        <taxon>Bacteria</taxon>
        <taxon>Pseudomonadati</taxon>
        <taxon>Pseudomonadota</taxon>
        <taxon>Alphaproteobacteria</taxon>
        <taxon>Hyphomicrobiales</taxon>
        <taxon>Methylobacteriaceae</taxon>
        <taxon>Methylobacterium</taxon>
    </lineage>
</organism>
<evidence type="ECO:0000256" key="11">
    <source>
        <dbReference type="ARBA" id="ARBA00023268"/>
    </source>
</evidence>
<dbReference type="Pfam" id="PF00378">
    <property type="entry name" value="ECH_1"/>
    <property type="match status" value="1"/>
</dbReference>
<dbReference type="InterPro" id="IPR001753">
    <property type="entry name" value="Enoyl-CoA_hydra/iso"/>
</dbReference>
<comment type="subcellular location">
    <subcellularLocation>
        <location evidence="1">Peroxisome</location>
    </subcellularLocation>
</comment>
<name>A0ABQ4U3K3_9HYPH</name>
<sequence length="700" mass="74975">MSDQNTPTRMRVEGRVAVVTLTAPPVNALSSTLRESLRERIGQAGQDAGIGAIVLTGAGRLFCGGADITEFGKAPQGIGLGELLAIVETSNKPIVAAIHGQALGGGLELALACHHRVATPSAKLGLPEVKLGIVPGAGGTQRLPRIVGPEKALEMITSGQPVSAKAAHAMGLLDALTAEDALVSDVVAFAEDVLAAGRTSPRIRDRNDRLAEARENPNLFKDFRDANTKKFRGFEAPEGCIRCVEAACTLPFDEGLAFERETFLRLVAGAQSVAQRHVFFAEREAAKIPDMSGDTPTLPITRVGVVGAGTMGGGIAMNFLNAGIPVTIVEAKPEALERGLETIRRNYDNTARKGRISAADVETRMGLLSDGLDLAALAECDLIIEAVFEDLDLKRAVFSRLDAVAKPSAILATNTSYLDVDVIAGMTGRPEHVLGLHFFSPANVMRLLEVVRGEKTDTRVLATAMQLGRRIGKVAVVVGVCHGFVGNRMLAERQREANGLILEGALPQDVDRVIQEFGLPMGPFAMSDLAGLDIGWSAQTSKGESVRDILCERDRRGQKTGRGFYDYDETRKATPSAEVEAVIREVSQRQGLTRRAVSDQEILERCLYPMVNEGAKILEEGKALRASDIDTVWVNGYGWPVYRGGPMHWADTVGLGTILERMRAFRAEHGDAFNPSALLERLAAEDGGFSGYDRRAGQAA</sequence>
<evidence type="ECO:0000256" key="1">
    <source>
        <dbReference type="ARBA" id="ARBA00004275"/>
    </source>
</evidence>
<evidence type="ECO:0000256" key="3">
    <source>
        <dbReference type="ARBA" id="ARBA00022832"/>
    </source>
</evidence>
<comment type="caution">
    <text evidence="15">The sequence shown here is derived from an EMBL/GenBank/DDBJ whole genome shotgun (WGS) entry which is preliminary data.</text>
</comment>
<evidence type="ECO:0000256" key="9">
    <source>
        <dbReference type="ARBA" id="ARBA00023235"/>
    </source>
</evidence>
<keyword evidence="9" id="KW-0413">Isomerase</keyword>
<comment type="catalytic activity">
    <reaction evidence="12">
        <text>a (3S)-3-hydroxyacyl-CoA + NAD(+) = a 3-oxoacyl-CoA + NADH + H(+)</text>
        <dbReference type="Rhea" id="RHEA:22432"/>
        <dbReference type="ChEBI" id="CHEBI:15378"/>
        <dbReference type="ChEBI" id="CHEBI:57318"/>
        <dbReference type="ChEBI" id="CHEBI:57540"/>
        <dbReference type="ChEBI" id="CHEBI:57945"/>
        <dbReference type="ChEBI" id="CHEBI:90726"/>
        <dbReference type="EC" id="1.1.1.35"/>
    </reaction>
</comment>
<dbReference type="SUPFAM" id="SSF51735">
    <property type="entry name" value="NAD(P)-binding Rossmann-fold domains"/>
    <property type="match status" value="1"/>
</dbReference>
<dbReference type="Gene3D" id="3.40.50.720">
    <property type="entry name" value="NAD(P)-binding Rossmann-like Domain"/>
    <property type="match status" value="1"/>
</dbReference>
<dbReference type="SUPFAM" id="SSF52096">
    <property type="entry name" value="ClpP/crotonase"/>
    <property type="match status" value="1"/>
</dbReference>
<dbReference type="CDD" id="cd06558">
    <property type="entry name" value="crotonase-like"/>
    <property type="match status" value="1"/>
</dbReference>
<proteinExistence type="predicted"/>
<accession>A0ABQ4U3K3</accession>
<protein>
    <submittedName>
        <fullName evidence="15">Fatty acid oxidation complex subunit alpha</fullName>
    </submittedName>
</protein>
<keyword evidence="6" id="KW-0520">NAD</keyword>
<evidence type="ECO:0000313" key="16">
    <source>
        <dbReference type="Proteomes" id="UP001055057"/>
    </source>
</evidence>
<dbReference type="InterPro" id="IPR006176">
    <property type="entry name" value="3-OHacyl-CoA_DH_NAD-bd"/>
</dbReference>
<evidence type="ECO:0000256" key="4">
    <source>
        <dbReference type="ARBA" id="ARBA00022963"/>
    </source>
</evidence>
<dbReference type="Gene3D" id="1.10.1040.50">
    <property type="match status" value="1"/>
</dbReference>
<dbReference type="Gene3D" id="3.90.226.10">
    <property type="entry name" value="2-enoyl-CoA Hydratase, Chain A, domain 1"/>
    <property type="match status" value="1"/>
</dbReference>
<dbReference type="SUPFAM" id="SSF48179">
    <property type="entry name" value="6-phosphogluconate dehydrogenase C-terminal domain-like"/>
    <property type="match status" value="2"/>
</dbReference>
<dbReference type="InterPro" id="IPR029045">
    <property type="entry name" value="ClpP/crotonase-like_dom_sf"/>
</dbReference>
<keyword evidence="7" id="KW-0443">Lipid metabolism</keyword>
<evidence type="ECO:0000256" key="8">
    <source>
        <dbReference type="ARBA" id="ARBA00023140"/>
    </source>
</evidence>
<keyword evidence="8" id="KW-0576">Peroxisome</keyword>
<dbReference type="EMBL" id="BPRB01000214">
    <property type="protein sequence ID" value="GJE61444.1"/>
    <property type="molecule type" value="Genomic_DNA"/>
</dbReference>
<evidence type="ECO:0000256" key="7">
    <source>
        <dbReference type="ARBA" id="ARBA00023098"/>
    </source>
</evidence>
<dbReference type="Pfam" id="PF02737">
    <property type="entry name" value="3HCDH_N"/>
    <property type="match status" value="1"/>
</dbReference>
<gene>
    <name evidence="15" type="primary">fadJ_2</name>
    <name evidence="15" type="ORF">MPOCJGCO_3566</name>
</gene>
<evidence type="ECO:0000313" key="15">
    <source>
        <dbReference type="EMBL" id="GJE61444.1"/>
    </source>
</evidence>
<dbReference type="PANTHER" id="PTHR23309:SF51">
    <property type="entry name" value="3-HYDROXYACYL-COA DEHYDROGENASE-RELATED"/>
    <property type="match status" value="1"/>
</dbReference>
<evidence type="ECO:0000259" key="14">
    <source>
        <dbReference type="Pfam" id="PF02737"/>
    </source>
</evidence>
<keyword evidence="16" id="KW-1185">Reference proteome</keyword>
<feature type="domain" description="3-hydroxyacyl-CoA dehydrogenase NAD binding" evidence="14">
    <location>
        <begin position="303"/>
        <end position="479"/>
    </location>
</feature>
<dbReference type="PANTHER" id="PTHR23309">
    <property type="entry name" value="3-HYDROXYACYL-COA DEHYROGENASE"/>
    <property type="match status" value="1"/>
</dbReference>
<keyword evidence="4" id="KW-0442">Lipid degradation</keyword>
<dbReference type="InterPro" id="IPR006108">
    <property type="entry name" value="3HC_DH_C"/>
</dbReference>
<keyword evidence="3" id="KW-0276">Fatty acid metabolism</keyword>
<keyword evidence="10" id="KW-0456">Lyase</keyword>
<feature type="domain" description="3-hydroxyacyl-CoA dehydrogenase C-terminal" evidence="13">
    <location>
        <begin position="483"/>
        <end position="567"/>
    </location>
</feature>
<evidence type="ECO:0000256" key="6">
    <source>
        <dbReference type="ARBA" id="ARBA00023027"/>
    </source>
</evidence>
<feature type="domain" description="3-hydroxyacyl-CoA dehydrogenase C-terminal" evidence="13">
    <location>
        <begin position="602"/>
        <end position="685"/>
    </location>
</feature>
<dbReference type="InterPro" id="IPR008927">
    <property type="entry name" value="6-PGluconate_DH-like_C_sf"/>
</dbReference>
<evidence type="ECO:0000256" key="10">
    <source>
        <dbReference type="ARBA" id="ARBA00023239"/>
    </source>
</evidence>
<evidence type="ECO:0000256" key="2">
    <source>
        <dbReference type="ARBA" id="ARBA00005005"/>
    </source>
</evidence>
<evidence type="ECO:0000256" key="5">
    <source>
        <dbReference type="ARBA" id="ARBA00023002"/>
    </source>
</evidence>
<reference evidence="15" key="1">
    <citation type="journal article" date="2021" name="Front. Microbiol.">
        <title>Comprehensive Comparative Genomics and Phenotyping of Methylobacterium Species.</title>
        <authorList>
            <person name="Alessa O."/>
            <person name="Ogura Y."/>
            <person name="Fujitani Y."/>
            <person name="Takami H."/>
            <person name="Hayashi T."/>
            <person name="Sahin N."/>
            <person name="Tani A."/>
        </authorList>
    </citation>
    <scope>NUCLEOTIDE SEQUENCE</scope>
    <source>
        <strain evidence="15">DSM 23632</strain>
    </source>
</reference>
<reference evidence="15" key="2">
    <citation type="submission" date="2021-08" db="EMBL/GenBank/DDBJ databases">
        <authorList>
            <person name="Tani A."/>
            <person name="Ola A."/>
            <person name="Ogura Y."/>
            <person name="Katsura K."/>
            <person name="Hayashi T."/>
        </authorList>
    </citation>
    <scope>NUCLEOTIDE SEQUENCE</scope>
    <source>
        <strain evidence="15">DSM 23632</strain>
    </source>
</reference>
<dbReference type="RefSeq" id="WP_238184009.1">
    <property type="nucleotide sequence ID" value="NZ_BPRB01000214.1"/>
</dbReference>
<comment type="pathway">
    <text evidence="2">Lipid metabolism; fatty acid beta-oxidation.</text>
</comment>